<proteinExistence type="predicted"/>
<feature type="region of interest" description="Disordered" evidence="1">
    <location>
        <begin position="262"/>
        <end position="317"/>
    </location>
</feature>
<dbReference type="EMBL" id="CDMZ01002417">
    <property type="protein sequence ID" value="CEM42262.1"/>
    <property type="molecule type" value="Genomic_DNA"/>
</dbReference>
<reference evidence="2" key="1">
    <citation type="submission" date="2014-11" db="EMBL/GenBank/DDBJ databases">
        <authorList>
            <person name="Otto D Thomas"/>
            <person name="Naeem Raeece"/>
        </authorList>
    </citation>
    <scope>NUCLEOTIDE SEQUENCE</scope>
</reference>
<protein>
    <submittedName>
        <fullName evidence="2">Uncharacterized protein</fullName>
    </submittedName>
</protein>
<gene>
    <name evidence="2" type="ORF">Cvel_26631</name>
</gene>
<organism evidence="2">
    <name type="scientific">Chromera velia CCMP2878</name>
    <dbReference type="NCBI Taxonomy" id="1169474"/>
    <lineage>
        <taxon>Eukaryota</taxon>
        <taxon>Sar</taxon>
        <taxon>Alveolata</taxon>
        <taxon>Colpodellida</taxon>
        <taxon>Chromeraceae</taxon>
        <taxon>Chromera</taxon>
    </lineage>
</organism>
<dbReference type="VEuPathDB" id="CryptoDB:Cvel_26631"/>
<feature type="compositionally biased region" description="Gly residues" evidence="1">
    <location>
        <begin position="293"/>
        <end position="307"/>
    </location>
</feature>
<sequence length="813" mass="90566">MSTEPPQVLNGPTFVGVFSKKGPAQCVLRLLSKKRKASVILLSICKPLYNRVKEAPEKGAETSVPLELVNHVDGTDCFNLVLWFLHLPTPPDPEHVLCACAALGRDDFIVYLSQNFPGYSVDPVSDALCRTSDEQWEDFRRTSNILAVIKGAVVGGQNRLVSLFKSHLPGVKYIKLDEKFWRLGIENGFLIESFASDGNLINGNQLLDDIQALQHVPLKDLETVIREVPRDDSGMSFFAQVGVRCARNVATRKTTRVERKNGNFGHATGVQTPTETQRGENTGTGIAAPTGIRSGGWSGASIGGPAMGGSSDAEAGSVRERRKLEIPPLGPTEEITPVHRNAERRVPTQPQQKEGGRSRRGLVSLFFASDDLISALALKGQKERVVDFIRTKLLGSPREVARAVDRFMAAAILGGRSELAKEILEISRNQVLMTLGVDSAAFAHELSENRHEGTSSSNGIPLAPTFFVRPKIEFAKCAAAMTGQTDLLKWMRSLDPPFKWSLNMCEMAARHEETFRWMMKEADPLCPPLSNSKPSLRKVVRSVIKRGDIPMMALLDELYPGVLQSEGACQEAAAAHQWDALAWLLTKSPPCTWNQKENVGQEFSNNPETPECLKLFEVEFRKQIVSDGRTAALPPPPPELQPALQKHIRACFVGLTSIFSGMKALEFRDCDWRLFSWLVEVGGKEELVEILKKGKWMEGDPDNEVRRGTRKGCLGFLTALSWHVGMRSVGDLISDKSPMQLKTFRKYRQEFNRLLYGFISLHSWCKDQRLPFWPEDEYNFEQCIIEMKSLVEMKEASPLLPILEEAKAQRGFQ</sequence>
<accession>A0A0G4HE25</accession>
<evidence type="ECO:0000313" key="2">
    <source>
        <dbReference type="EMBL" id="CEM42262.1"/>
    </source>
</evidence>
<name>A0A0G4HE25_9ALVE</name>
<evidence type="ECO:0000256" key="1">
    <source>
        <dbReference type="SAM" id="MobiDB-lite"/>
    </source>
</evidence>
<feature type="compositionally biased region" description="Polar residues" evidence="1">
    <location>
        <begin position="269"/>
        <end position="284"/>
    </location>
</feature>
<dbReference type="AlphaFoldDB" id="A0A0G4HE25"/>